<keyword evidence="5" id="KW-0511">Multifunctional enzyme</keyword>
<dbReference type="GO" id="GO:0004312">
    <property type="term" value="F:fatty acid synthase activity"/>
    <property type="evidence" value="ECO:0007669"/>
    <property type="project" value="TreeGrafter"/>
</dbReference>
<dbReference type="FunFam" id="3.40.47.10:FF:000019">
    <property type="entry name" value="Polyketide synthase type I"/>
    <property type="match status" value="1"/>
</dbReference>
<dbReference type="GO" id="GO:0071770">
    <property type="term" value="P:DIM/DIP cell wall layer assembly"/>
    <property type="evidence" value="ECO:0007669"/>
    <property type="project" value="TreeGrafter"/>
</dbReference>
<name>A0A7I7QTD0_9MYCO</name>
<dbReference type="InterPro" id="IPR057326">
    <property type="entry name" value="KR_dom"/>
</dbReference>
<dbReference type="SMART" id="SM00827">
    <property type="entry name" value="PKS_AT"/>
    <property type="match status" value="1"/>
</dbReference>
<dbReference type="Pfam" id="PF00550">
    <property type="entry name" value="PP-binding"/>
    <property type="match status" value="1"/>
</dbReference>
<dbReference type="Gene3D" id="1.10.1200.10">
    <property type="entry name" value="ACP-like"/>
    <property type="match status" value="1"/>
</dbReference>
<evidence type="ECO:0000256" key="7">
    <source>
        <dbReference type="SAM" id="MobiDB-lite"/>
    </source>
</evidence>
<dbReference type="PANTHER" id="PTHR43775:SF37">
    <property type="entry name" value="SI:DKEY-61P9.11"/>
    <property type="match status" value="1"/>
</dbReference>
<dbReference type="GO" id="GO:0005737">
    <property type="term" value="C:cytoplasm"/>
    <property type="evidence" value="ECO:0007669"/>
    <property type="project" value="TreeGrafter"/>
</dbReference>
<feature type="domain" description="Ketosynthase family 3 (KS3)" evidence="9">
    <location>
        <begin position="32"/>
        <end position="454"/>
    </location>
</feature>
<dbReference type="InterPro" id="IPR036736">
    <property type="entry name" value="ACP-like_sf"/>
</dbReference>
<dbReference type="InterPro" id="IPR020841">
    <property type="entry name" value="PKS_Beta-ketoAc_synthase_dom"/>
</dbReference>
<dbReference type="GO" id="GO:0006633">
    <property type="term" value="P:fatty acid biosynthetic process"/>
    <property type="evidence" value="ECO:0007669"/>
    <property type="project" value="InterPro"/>
</dbReference>
<dbReference type="InterPro" id="IPR014043">
    <property type="entry name" value="Acyl_transferase_dom"/>
</dbReference>
<dbReference type="SMART" id="SM00823">
    <property type="entry name" value="PKS_PP"/>
    <property type="match status" value="1"/>
</dbReference>
<dbReference type="InterPro" id="IPR049552">
    <property type="entry name" value="PKS_DH_N"/>
</dbReference>
<feature type="domain" description="PKS/mFAS DH" evidence="10">
    <location>
        <begin position="911"/>
        <end position="1194"/>
    </location>
</feature>
<evidence type="ECO:0000256" key="4">
    <source>
        <dbReference type="ARBA" id="ARBA00022857"/>
    </source>
</evidence>
<dbReference type="SUPFAM" id="SSF51735">
    <property type="entry name" value="NAD(P)-binding Rossmann-fold domains"/>
    <property type="match status" value="2"/>
</dbReference>
<evidence type="ECO:0000256" key="6">
    <source>
        <dbReference type="PROSITE-ProRule" id="PRU01363"/>
    </source>
</evidence>
<dbReference type="PROSITE" id="PS00606">
    <property type="entry name" value="KS3_1"/>
    <property type="match status" value="1"/>
</dbReference>
<dbReference type="CDD" id="cd00833">
    <property type="entry name" value="PKS"/>
    <property type="match status" value="1"/>
</dbReference>
<evidence type="ECO:0000259" key="10">
    <source>
        <dbReference type="PROSITE" id="PS52019"/>
    </source>
</evidence>
<dbReference type="InterPro" id="IPR006162">
    <property type="entry name" value="Ppantetheine_attach_site"/>
</dbReference>
<evidence type="ECO:0000256" key="2">
    <source>
        <dbReference type="ARBA" id="ARBA00022553"/>
    </source>
</evidence>
<keyword evidence="2" id="KW-0597">Phosphoprotein</keyword>
<feature type="compositionally biased region" description="Basic residues" evidence="7">
    <location>
        <begin position="1780"/>
        <end position="1801"/>
    </location>
</feature>
<dbReference type="GO" id="GO:0005886">
    <property type="term" value="C:plasma membrane"/>
    <property type="evidence" value="ECO:0007669"/>
    <property type="project" value="TreeGrafter"/>
</dbReference>
<dbReference type="InterPro" id="IPR049900">
    <property type="entry name" value="PKS_mFAS_DH"/>
</dbReference>
<dbReference type="Gene3D" id="3.40.366.10">
    <property type="entry name" value="Malonyl-Coenzyme A Acyl Carrier Protein, domain 2"/>
    <property type="match status" value="1"/>
</dbReference>
<dbReference type="Pfam" id="PF21089">
    <property type="entry name" value="PKS_DH_N"/>
    <property type="match status" value="1"/>
</dbReference>
<proteinExistence type="predicted"/>
<dbReference type="InterPro" id="IPR018201">
    <property type="entry name" value="Ketoacyl_synth_AS"/>
</dbReference>
<dbReference type="InterPro" id="IPR050091">
    <property type="entry name" value="PKS_NRPS_Biosynth_Enz"/>
</dbReference>
<dbReference type="SUPFAM" id="SSF55048">
    <property type="entry name" value="Probable ACP-binding domain of malonyl-CoA ACP transacylase"/>
    <property type="match status" value="1"/>
</dbReference>
<feature type="active site" description="Proton acceptor; for dehydratase activity" evidence="6">
    <location>
        <position position="943"/>
    </location>
</feature>
<dbReference type="PANTHER" id="PTHR43775">
    <property type="entry name" value="FATTY ACID SYNTHASE"/>
    <property type="match status" value="1"/>
</dbReference>
<dbReference type="InterPro" id="IPR016035">
    <property type="entry name" value="Acyl_Trfase/lysoPLipase"/>
</dbReference>
<dbReference type="PROSITE" id="PS52004">
    <property type="entry name" value="KS3_2"/>
    <property type="match status" value="1"/>
</dbReference>
<feature type="region of interest" description="C-terminal hotdog fold" evidence="6">
    <location>
        <begin position="1045"/>
        <end position="1194"/>
    </location>
</feature>
<dbReference type="Gene3D" id="3.30.70.3290">
    <property type="match status" value="1"/>
</dbReference>
<dbReference type="SUPFAM" id="SSF47336">
    <property type="entry name" value="ACP-like"/>
    <property type="match status" value="1"/>
</dbReference>
<dbReference type="InterPro" id="IPR020807">
    <property type="entry name" value="PKS_DH"/>
</dbReference>
<keyword evidence="4" id="KW-0521">NADP</keyword>
<evidence type="ECO:0000259" key="9">
    <source>
        <dbReference type="PROSITE" id="PS52004"/>
    </source>
</evidence>
<dbReference type="FunFam" id="3.30.70.250:FF:000003">
    <property type="entry name" value="Polyketide beta-ketoacyl synthase Pks3"/>
    <property type="match status" value="1"/>
</dbReference>
<dbReference type="GO" id="GO:0031177">
    <property type="term" value="F:phosphopantetheine binding"/>
    <property type="evidence" value="ECO:0007669"/>
    <property type="project" value="InterPro"/>
</dbReference>
<sequence>MTTTFDRVAAMTADQRATLADRFDKASRIATAEPVAVVGIGCRFPGGAVGPEGYWNLLADGVDAIGEIPGDRWDAEAFYDPDPATPGRMSSKWGGFLPDVAGFDADFFGISPREAEAMDPQQRVLLEVAYEALEHAGIAPEKISGTRAAVMVGVYYTEYQGVSAANPDTIDAYSATGNAHSVAVGRVAYLLGLRGPAIAVDTACSSSLVSVHLACQSLRLRESDVALAGGVNLILRPETQLALSKWGMLSPRGRCHSFDAGADGFVRGEGAGMVVLKRLTDAIRDGDQVLAVVRGSAVNQDGRSNGLTAPNAGAQEDVITRALGSSDVAARSVHMVETHGTGTSLGDPIEFDALASMYGTGDAPCALGAVKTNFGHLEAAAGIAGFIKSVLAVNRGKIPPNLHFTEWNPSIDASATRLFVPTQLTDWPETDGPRRAAVSSFGLGGTNAHIVVEQGPDPAPAGAPTDGVSTLIVSAKTTERLASTAAALADWVDGDGSRVALPDVAHTLTHHRPRQRVTASVSALNRAQAVEGLRALAAGRAAAGVVPAHTGAQRHRTVFVYSGQGSQWAGMGRQLLADEPAFADAVAALEPDFVEQTGFSLQQVLRDGEQVTGIDRIQPVLVGMQLALTALWRSHGVEPDAVIGHSMGEVAAAVTAGALTPAEGLKVIATRSRLMARLAGQGAMALLELDAKATEDLIADRPDVTLAVYAAPNQTVVAGPPDQIDAIITAVQARNRLARSVEVDVASHHPTVDPILSELRSALADLAPRTPRIPVLSTTGGDTAPAFDAAYWVANLRNPVRFSQSVAAAAADHDTFVEVSPHPVLTHALTECLDAAPSRGDRLATGTLRRNEHDTLTFHAQLSLVAPPQRSDGAGADQPDGHFADVPPTPWQHRRYWLGSGSVDRTLAGSHPLLGRHVELPNGRDHLWQADVGTDVLGWLADHQVHGRPVLPAAGFAEMALAAGCEALAVEPVAITVERLDVEQMLPLDAETRVTTQLTRGADDTIRVEIHSRSARDNWTRHAVAHVSRTTAPPATAPVAPSDSGTEVPVSDFYTALRRTGAQHNRAFAALTRIVRTPGTSAEADIELPDEATASRGFRIHPVLLDAALQTLAAAMPTQSAADAAEATYLPVAFATMRVFGDPGRHARCRAELSSSDTDDGGKIGHLVIMDAEGTPTAEVTGVYLRLVERRTVPLPLSQKVFDTTWTPVDAVGDADAAPAGSWLLLSDGSDTAAADFATAFAGPRQRVITERLSDESAVIDAFARTAADPDLPPRGVVVFVGPSGTAASDAALDRIRGTISSIAATLRATVGGWHGASPRLWLATQRALVVADREEGDPAVAALTGLVRVIAYEHPDVHATLVDLDTGGPDAAAALTTELLTPGSDDVIAYRGGRRHVQRLSRAELGAVDGAGAHGVRAEGAYVLTGGLGGLGLVIARWLVDRGAGRVVLNGRSGPTDEQVELLAELQSRAQVVFVPGDIAAAGTAERLVEAAEQTGLALRGVMHAAAVLDDGLVTALNGPNLQRVWAPKATGALRLHEATASHALDWWIAFSSVASLFGSPGQAAYASANAWLDAFVAWRRANGLPATTINWGQWAEVGLAQALVFGALDPISPAEGLEAMDALVGADVGRVGVARLRLDRAAAAFPEIRDLGYFAGMVAELDSLDAGSDWAGAAALSDVDPSEVTAVVMTRLRERISAIMGYSDHSAVGEQQPLIELGMDSLMAVRIRNAARADFGVEPSVALLLQGATARDVAADLVGQLGLGAPEADERPNDLRNRAHKRATARQRAASRRKAGQHG</sequence>
<feature type="region of interest" description="N-terminal hotdog fold" evidence="6">
    <location>
        <begin position="911"/>
        <end position="1034"/>
    </location>
</feature>
<feature type="region of interest" description="Disordered" evidence="7">
    <location>
        <begin position="1766"/>
        <end position="1801"/>
    </location>
</feature>
<feature type="domain" description="Carrier" evidence="8">
    <location>
        <begin position="1688"/>
        <end position="1763"/>
    </location>
</feature>
<dbReference type="SUPFAM" id="SSF52151">
    <property type="entry name" value="FabD/lysophospholipase-like"/>
    <property type="match status" value="1"/>
</dbReference>
<dbReference type="Pfam" id="PF16197">
    <property type="entry name" value="KAsynt_C_assoc"/>
    <property type="match status" value="1"/>
</dbReference>
<keyword evidence="3" id="KW-0808">Transferase</keyword>
<dbReference type="EMBL" id="AP022588">
    <property type="protein sequence ID" value="BBY29237.1"/>
    <property type="molecule type" value="Genomic_DNA"/>
</dbReference>
<dbReference type="Gene3D" id="3.40.47.10">
    <property type="match status" value="1"/>
</dbReference>
<organism evidence="11 12">
    <name type="scientific">Mycolicibacterium sediminis</name>
    <dbReference type="NCBI Taxonomy" id="1286180"/>
    <lineage>
        <taxon>Bacteria</taxon>
        <taxon>Bacillati</taxon>
        <taxon>Actinomycetota</taxon>
        <taxon>Actinomycetes</taxon>
        <taxon>Mycobacteriales</taxon>
        <taxon>Mycobacteriaceae</taxon>
        <taxon>Mycolicibacterium</taxon>
    </lineage>
</organism>
<accession>A0A7I7QTD0</accession>
<dbReference type="InterPro" id="IPR009081">
    <property type="entry name" value="PP-bd_ACP"/>
</dbReference>
<dbReference type="PROSITE" id="PS00012">
    <property type="entry name" value="PHOSPHOPANTETHEINE"/>
    <property type="match status" value="1"/>
</dbReference>
<feature type="compositionally biased region" description="Basic and acidic residues" evidence="7">
    <location>
        <begin position="1770"/>
        <end position="1779"/>
    </location>
</feature>
<dbReference type="InterPro" id="IPR014030">
    <property type="entry name" value="Ketoacyl_synth_N"/>
</dbReference>
<dbReference type="SUPFAM" id="SSF53901">
    <property type="entry name" value="Thiolase-like"/>
    <property type="match status" value="1"/>
</dbReference>
<dbReference type="CDD" id="cd08955">
    <property type="entry name" value="KR_2_FAS_SDR_x"/>
    <property type="match status" value="1"/>
</dbReference>
<dbReference type="PROSITE" id="PS50075">
    <property type="entry name" value="CARRIER"/>
    <property type="match status" value="1"/>
</dbReference>
<dbReference type="Gene3D" id="3.40.50.720">
    <property type="entry name" value="NAD(P)-binding Rossmann-like Domain"/>
    <property type="match status" value="1"/>
</dbReference>
<dbReference type="PROSITE" id="PS52019">
    <property type="entry name" value="PKS_MFAS_DH"/>
    <property type="match status" value="1"/>
</dbReference>
<dbReference type="InterPro" id="IPR001227">
    <property type="entry name" value="Ac_transferase_dom_sf"/>
</dbReference>
<evidence type="ECO:0000313" key="11">
    <source>
        <dbReference type="EMBL" id="BBY29237.1"/>
    </source>
</evidence>
<feature type="active site" description="Proton donor; for dehydratase activity" evidence="6">
    <location>
        <position position="1106"/>
    </location>
</feature>
<dbReference type="InterPro" id="IPR049551">
    <property type="entry name" value="PKS_DH_C"/>
</dbReference>
<dbReference type="InterPro" id="IPR014031">
    <property type="entry name" value="Ketoacyl_synth_C"/>
</dbReference>
<dbReference type="InterPro" id="IPR016039">
    <property type="entry name" value="Thiolase-like"/>
</dbReference>
<dbReference type="InterPro" id="IPR042104">
    <property type="entry name" value="PKS_dehydratase_sf"/>
</dbReference>
<dbReference type="Gene3D" id="3.10.129.110">
    <property type="entry name" value="Polyketide synthase dehydratase"/>
    <property type="match status" value="1"/>
</dbReference>
<dbReference type="SMART" id="SM00822">
    <property type="entry name" value="PKS_KR"/>
    <property type="match status" value="1"/>
</dbReference>
<dbReference type="RefSeq" id="WP_246230679.1">
    <property type="nucleotide sequence ID" value="NZ_AP022588.1"/>
</dbReference>
<evidence type="ECO:0000313" key="12">
    <source>
        <dbReference type="Proteomes" id="UP000467193"/>
    </source>
</evidence>
<dbReference type="InterPro" id="IPR020806">
    <property type="entry name" value="PKS_PP-bd"/>
</dbReference>
<dbReference type="SMART" id="SM00825">
    <property type="entry name" value="PKS_KS"/>
    <property type="match status" value="1"/>
</dbReference>
<evidence type="ECO:0000256" key="3">
    <source>
        <dbReference type="ARBA" id="ARBA00022679"/>
    </source>
</evidence>
<evidence type="ECO:0000256" key="1">
    <source>
        <dbReference type="ARBA" id="ARBA00022450"/>
    </source>
</evidence>
<keyword evidence="1" id="KW-0596">Phosphopantetheine</keyword>
<keyword evidence="12" id="KW-1185">Reference proteome</keyword>
<dbReference type="Pfam" id="PF00698">
    <property type="entry name" value="Acyl_transf_1"/>
    <property type="match status" value="1"/>
</dbReference>
<dbReference type="Pfam" id="PF02801">
    <property type="entry name" value="Ketoacyl-synt_C"/>
    <property type="match status" value="1"/>
</dbReference>
<dbReference type="SMART" id="SM00826">
    <property type="entry name" value="PKS_DH"/>
    <property type="match status" value="1"/>
</dbReference>
<dbReference type="InterPro" id="IPR013968">
    <property type="entry name" value="PKS_KR"/>
</dbReference>
<dbReference type="InterPro" id="IPR036291">
    <property type="entry name" value="NAD(P)-bd_dom_sf"/>
</dbReference>
<dbReference type="Pfam" id="PF14765">
    <property type="entry name" value="PS-DH"/>
    <property type="match status" value="1"/>
</dbReference>
<dbReference type="Pfam" id="PF08659">
    <property type="entry name" value="KR"/>
    <property type="match status" value="1"/>
</dbReference>
<protein>
    <submittedName>
        <fullName evidence="11">Phthiocerol/phenolphthiocerol synthesis polyketide synthase type I PpsD</fullName>
    </submittedName>
</protein>
<dbReference type="Proteomes" id="UP000467193">
    <property type="component" value="Chromosome"/>
</dbReference>
<evidence type="ECO:0000256" key="5">
    <source>
        <dbReference type="ARBA" id="ARBA00023268"/>
    </source>
</evidence>
<gene>
    <name evidence="11" type="primary">ppsD</name>
    <name evidence="11" type="ORF">MSEDJ_33330</name>
</gene>
<dbReference type="InterPro" id="IPR032821">
    <property type="entry name" value="PKS_assoc"/>
</dbReference>
<dbReference type="KEGG" id="msei:MSEDJ_33330"/>
<dbReference type="InterPro" id="IPR016036">
    <property type="entry name" value="Malonyl_transacylase_ACP-bd"/>
</dbReference>
<reference evidence="11 12" key="1">
    <citation type="journal article" date="2019" name="Emerg. Microbes Infect.">
        <title>Comprehensive subspecies identification of 175 nontuberculous mycobacteria species based on 7547 genomic profiles.</title>
        <authorList>
            <person name="Matsumoto Y."/>
            <person name="Kinjo T."/>
            <person name="Motooka D."/>
            <person name="Nabeya D."/>
            <person name="Jung N."/>
            <person name="Uechi K."/>
            <person name="Horii T."/>
            <person name="Iida T."/>
            <person name="Fujita J."/>
            <person name="Nakamura S."/>
        </authorList>
    </citation>
    <scope>NUCLEOTIDE SEQUENCE [LARGE SCALE GENOMIC DNA]</scope>
    <source>
        <strain evidence="11 12">JCM 17899</strain>
    </source>
</reference>
<evidence type="ECO:0000259" key="8">
    <source>
        <dbReference type="PROSITE" id="PS50075"/>
    </source>
</evidence>
<dbReference type="GO" id="GO:0004315">
    <property type="term" value="F:3-oxoacyl-[acyl-carrier-protein] synthase activity"/>
    <property type="evidence" value="ECO:0007669"/>
    <property type="project" value="InterPro"/>
</dbReference>
<dbReference type="Pfam" id="PF00109">
    <property type="entry name" value="ketoacyl-synt"/>
    <property type="match status" value="1"/>
</dbReference>